<evidence type="ECO:0000313" key="2">
    <source>
        <dbReference type="Proteomes" id="UP001432322"/>
    </source>
</evidence>
<dbReference type="EMBL" id="BTSY01000004">
    <property type="protein sequence ID" value="GMT25246.1"/>
    <property type="molecule type" value="Genomic_DNA"/>
</dbReference>
<dbReference type="Proteomes" id="UP001432322">
    <property type="component" value="Unassembled WGS sequence"/>
</dbReference>
<protein>
    <submittedName>
        <fullName evidence="1">Uncharacterized protein</fullName>
    </submittedName>
</protein>
<reference evidence="1" key="1">
    <citation type="submission" date="2023-10" db="EMBL/GenBank/DDBJ databases">
        <title>Genome assembly of Pristionchus species.</title>
        <authorList>
            <person name="Yoshida K."/>
            <person name="Sommer R.J."/>
        </authorList>
    </citation>
    <scope>NUCLEOTIDE SEQUENCE</scope>
    <source>
        <strain evidence="1">RS5133</strain>
    </source>
</reference>
<name>A0AAV5VZL9_9BILA</name>
<evidence type="ECO:0000313" key="1">
    <source>
        <dbReference type="EMBL" id="GMT25246.1"/>
    </source>
</evidence>
<sequence length="211" mass="24821">EAVLVKITAQFEFRSLNLEFIYHCEESVMNYALRSERCIDKLRISHCNLEPSKIIELPRMPDLAMTCCTGFSDDQLLALCRKEHRKLNVFGDLSDVSTFHRTNQIFHSSLNMEKLTLDLTNDYFHRFLASIKLREEEQKLWDDSNPNSPVLLFEIVLHKTFYFIDYQIGYLQVYTHARSSYRGTCVSVLKGMMPEKAKRFHSHRLNVPLYT</sequence>
<accession>A0AAV5VZL9</accession>
<keyword evidence="2" id="KW-1185">Reference proteome</keyword>
<gene>
    <name evidence="1" type="ORF">PFISCL1PPCAC_16543</name>
</gene>
<dbReference type="AlphaFoldDB" id="A0AAV5VZL9"/>
<organism evidence="1 2">
    <name type="scientific">Pristionchus fissidentatus</name>
    <dbReference type="NCBI Taxonomy" id="1538716"/>
    <lineage>
        <taxon>Eukaryota</taxon>
        <taxon>Metazoa</taxon>
        <taxon>Ecdysozoa</taxon>
        <taxon>Nematoda</taxon>
        <taxon>Chromadorea</taxon>
        <taxon>Rhabditida</taxon>
        <taxon>Rhabditina</taxon>
        <taxon>Diplogasteromorpha</taxon>
        <taxon>Diplogasteroidea</taxon>
        <taxon>Neodiplogasteridae</taxon>
        <taxon>Pristionchus</taxon>
    </lineage>
</organism>
<comment type="caution">
    <text evidence="1">The sequence shown here is derived from an EMBL/GenBank/DDBJ whole genome shotgun (WGS) entry which is preliminary data.</text>
</comment>
<feature type="non-terminal residue" evidence="1">
    <location>
        <position position="1"/>
    </location>
</feature>
<proteinExistence type="predicted"/>